<evidence type="ECO:0000256" key="1">
    <source>
        <dbReference type="SAM" id="Phobius"/>
    </source>
</evidence>
<keyword evidence="3" id="KW-1185">Reference proteome</keyword>
<sequence>MNKYLIATLLGIVSIGINVWIMYQTRYDKGLNPIVKKNLEKLSYALIVAAILFLTFAD</sequence>
<proteinExistence type="predicted"/>
<dbReference type="STRING" id="140314.SAMN04488076_10857"/>
<dbReference type="Proteomes" id="UP000242754">
    <property type="component" value="Unassembled WGS sequence"/>
</dbReference>
<evidence type="ECO:0000313" key="3">
    <source>
        <dbReference type="Proteomes" id="UP000242754"/>
    </source>
</evidence>
<feature type="transmembrane region" description="Helical" evidence="1">
    <location>
        <begin position="42"/>
        <end position="57"/>
    </location>
</feature>
<keyword evidence="1" id="KW-0472">Membrane</keyword>
<dbReference type="EMBL" id="FJNE01000009">
    <property type="protein sequence ID" value="CZR00659.1"/>
    <property type="molecule type" value="Genomic_DNA"/>
</dbReference>
<dbReference type="RefSeq" id="WP_177194429.1">
    <property type="nucleotide sequence ID" value="NZ_FJNE01000009.1"/>
</dbReference>
<accession>A0A143YWT1</accession>
<dbReference type="AlphaFoldDB" id="A0A143YWT1"/>
<organism evidence="2 3">
    <name type="scientific">Trichococcus palustris</name>
    <dbReference type="NCBI Taxonomy" id="140314"/>
    <lineage>
        <taxon>Bacteria</taxon>
        <taxon>Bacillati</taxon>
        <taxon>Bacillota</taxon>
        <taxon>Bacilli</taxon>
        <taxon>Lactobacillales</taxon>
        <taxon>Carnobacteriaceae</taxon>
        <taxon>Trichococcus</taxon>
    </lineage>
</organism>
<evidence type="ECO:0000313" key="2">
    <source>
        <dbReference type="EMBL" id="CZR00659.1"/>
    </source>
</evidence>
<keyword evidence="1" id="KW-1133">Transmembrane helix</keyword>
<keyword evidence="1" id="KW-0812">Transmembrane</keyword>
<gene>
    <name evidence="2" type="ORF">Tpal_2551</name>
</gene>
<protein>
    <submittedName>
        <fullName evidence="2">Uncharacterized protein</fullName>
    </submittedName>
</protein>
<reference evidence="2 3" key="1">
    <citation type="submission" date="2016-02" db="EMBL/GenBank/DDBJ databases">
        <authorList>
            <person name="Wen L."/>
            <person name="He K."/>
            <person name="Yang H."/>
        </authorList>
    </citation>
    <scope>NUCLEOTIDE SEQUENCE [LARGE SCALE GENOMIC DNA]</scope>
    <source>
        <strain evidence="2">Trichococcus palustris</strain>
    </source>
</reference>
<feature type="transmembrane region" description="Helical" evidence="1">
    <location>
        <begin position="6"/>
        <end position="22"/>
    </location>
</feature>
<name>A0A143YWT1_9LACT</name>